<dbReference type="OrthoDB" id="9764871at2"/>
<dbReference type="GO" id="GO:0004867">
    <property type="term" value="F:serine-type endopeptidase inhibitor activity"/>
    <property type="evidence" value="ECO:0007669"/>
    <property type="project" value="InterPro"/>
</dbReference>
<name>A0A5B8XVI4_9DELT</name>
<sequence>MRYLLIIALLGLVGCDRGEFGGRKAGGEYMPQEPNTGGNNDSDQNNSAPVQPGDNYGENNDSGLNNEAPPVGEPAPDFGVWLVDAASEAGFAELGSHRDNVIYSPFSTAQKLAAARVLNNQGTQDAETMLELAASLQDPTLFFETSVWFQTGLRSQDADRLAGLVAIRTVDFTQQESARQQINNYYRDASSGLVTTALSSPLAAETQVGLVDVSFFADTWTQPFDQSRTASATFAGFTGDSEVQMMEVEGTFVHHRTDAWKTVILPYSSGAKLFVIIPEDGEFDNVQALLSPSFLAAEEGRANSEYLVVRLPKVELDQRVNEEAYAELSSQFQSELGEVSTAQRATLSFSEMHTVATSETDAGDPGVGETPPSNDILMSVDANRPFFWAIRAADERTVLMQGQVGAL</sequence>
<proteinExistence type="inferred from homology"/>
<dbReference type="PANTHER" id="PTHR11461">
    <property type="entry name" value="SERINE PROTEASE INHIBITOR, SERPIN"/>
    <property type="match status" value="1"/>
</dbReference>
<reference evidence="4 5" key="1">
    <citation type="submission" date="2019-08" db="EMBL/GenBank/DDBJ databases">
        <authorList>
            <person name="Liang Q."/>
        </authorList>
    </citation>
    <scope>NUCLEOTIDE SEQUENCE [LARGE SCALE GENOMIC DNA]</scope>
    <source>
        <strain evidence="4 5">V1718</strain>
    </source>
</reference>
<dbReference type="PANTHER" id="PTHR11461:SF211">
    <property type="entry name" value="GH10112P-RELATED"/>
    <property type="match status" value="1"/>
</dbReference>
<dbReference type="InterPro" id="IPR023796">
    <property type="entry name" value="Serpin_dom"/>
</dbReference>
<dbReference type="RefSeq" id="WP_146960211.1">
    <property type="nucleotide sequence ID" value="NZ_CP042467.1"/>
</dbReference>
<evidence type="ECO:0000256" key="2">
    <source>
        <dbReference type="SAM" id="MobiDB-lite"/>
    </source>
</evidence>
<dbReference type="InterPro" id="IPR036186">
    <property type="entry name" value="Serpin_sf"/>
</dbReference>
<dbReference type="Gene3D" id="3.30.497.10">
    <property type="entry name" value="Antithrombin, subunit I, domain 2"/>
    <property type="match status" value="1"/>
</dbReference>
<dbReference type="Gene3D" id="2.30.39.10">
    <property type="entry name" value="Alpha-1-antitrypsin, domain 1"/>
    <property type="match status" value="1"/>
</dbReference>
<feature type="region of interest" description="Disordered" evidence="2">
    <location>
        <begin position="24"/>
        <end position="75"/>
    </location>
</feature>
<organism evidence="4 5">
    <name type="scientific">Microvenator marinus</name>
    <dbReference type="NCBI Taxonomy" id="2600177"/>
    <lineage>
        <taxon>Bacteria</taxon>
        <taxon>Deltaproteobacteria</taxon>
        <taxon>Bradymonadales</taxon>
        <taxon>Microvenatoraceae</taxon>
        <taxon>Microvenator</taxon>
    </lineage>
</organism>
<evidence type="ECO:0000259" key="3">
    <source>
        <dbReference type="SMART" id="SM00093"/>
    </source>
</evidence>
<dbReference type="SMART" id="SM00093">
    <property type="entry name" value="SERPIN"/>
    <property type="match status" value="1"/>
</dbReference>
<comment type="similarity">
    <text evidence="1">Belongs to the serpin family.</text>
</comment>
<keyword evidence="5" id="KW-1185">Reference proteome</keyword>
<dbReference type="AlphaFoldDB" id="A0A5B8XVI4"/>
<dbReference type="SUPFAM" id="SSF56574">
    <property type="entry name" value="Serpins"/>
    <property type="match status" value="1"/>
</dbReference>
<dbReference type="Pfam" id="PF00079">
    <property type="entry name" value="Serpin"/>
    <property type="match status" value="1"/>
</dbReference>
<dbReference type="EMBL" id="CP042467">
    <property type="protein sequence ID" value="QED28093.1"/>
    <property type="molecule type" value="Genomic_DNA"/>
</dbReference>
<feature type="domain" description="Serpin" evidence="3">
    <location>
        <begin position="91"/>
        <end position="407"/>
    </location>
</feature>
<protein>
    <recommendedName>
        <fullName evidence="3">Serpin domain-containing protein</fullName>
    </recommendedName>
</protein>
<dbReference type="Proteomes" id="UP000321595">
    <property type="component" value="Chromosome"/>
</dbReference>
<dbReference type="PROSITE" id="PS51257">
    <property type="entry name" value="PROKAR_LIPOPROTEIN"/>
    <property type="match status" value="1"/>
</dbReference>
<dbReference type="KEGG" id="bbae:FRD01_12795"/>
<evidence type="ECO:0000313" key="4">
    <source>
        <dbReference type="EMBL" id="QED28093.1"/>
    </source>
</evidence>
<dbReference type="InterPro" id="IPR042185">
    <property type="entry name" value="Serpin_sf_2"/>
</dbReference>
<dbReference type="GO" id="GO:0005615">
    <property type="term" value="C:extracellular space"/>
    <property type="evidence" value="ECO:0007669"/>
    <property type="project" value="InterPro"/>
</dbReference>
<evidence type="ECO:0000256" key="1">
    <source>
        <dbReference type="RuleBase" id="RU000411"/>
    </source>
</evidence>
<accession>A0A5B8XVI4</accession>
<dbReference type="InterPro" id="IPR000215">
    <property type="entry name" value="Serpin_fam"/>
</dbReference>
<feature type="compositionally biased region" description="Polar residues" evidence="2">
    <location>
        <begin position="33"/>
        <end position="49"/>
    </location>
</feature>
<dbReference type="InterPro" id="IPR042178">
    <property type="entry name" value="Serpin_sf_1"/>
</dbReference>
<gene>
    <name evidence="4" type="ORF">FRD01_12795</name>
</gene>
<evidence type="ECO:0000313" key="5">
    <source>
        <dbReference type="Proteomes" id="UP000321595"/>
    </source>
</evidence>